<dbReference type="InterPro" id="IPR000601">
    <property type="entry name" value="PKD_dom"/>
</dbReference>
<protein>
    <submittedName>
        <fullName evidence="4">PKD domain-containing protein</fullName>
    </submittedName>
</protein>
<dbReference type="GO" id="GO:0005975">
    <property type="term" value="P:carbohydrate metabolic process"/>
    <property type="evidence" value="ECO:0007669"/>
    <property type="project" value="UniProtKB-ARBA"/>
</dbReference>
<reference evidence="4" key="1">
    <citation type="submission" date="2020-09" db="EMBL/GenBank/DDBJ databases">
        <title>Novel species in genus Aeromicrobium.</title>
        <authorList>
            <person name="Zhang G."/>
        </authorList>
    </citation>
    <scope>NUCLEOTIDE SEQUENCE</scope>
    <source>
        <strain evidence="4">Zg-636</strain>
    </source>
</reference>
<feature type="domain" description="PKD" evidence="3">
    <location>
        <begin position="227"/>
        <end position="274"/>
    </location>
</feature>
<dbReference type="SUPFAM" id="SSF49299">
    <property type="entry name" value="PKD domain"/>
    <property type="match status" value="1"/>
</dbReference>
<evidence type="ECO:0000313" key="4">
    <source>
        <dbReference type="EMBL" id="MBC9226727.1"/>
    </source>
</evidence>
<dbReference type="PROSITE" id="PS50093">
    <property type="entry name" value="PKD"/>
    <property type="match status" value="1"/>
</dbReference>
<feature type="region of interest" description="Disordered" evidence="1">
    <location>
        <begin position="43"/>
        <end position="75"/>
    </location>
</feature>
<evidence type="ECO:0000256" key="2">
    <source>
        <dbReference type="SAM" id="SignalP"/>
    </source>
</evidence>
<comment type="caution">
    <text evidence="4">The sequence shown here is derived from an EMBL/GenBank/DDBJ whole genome shotgun (WGS) entry which is preliminary data.</text>
</comment>
<dbReference type="EMBL" id="JACTVM010000002">
    <property type="protein sequence ID" value="MBC9226727.1"/>
    <property type="molecule type" value="Genomic_DNA"/>
</dbReference>
<gene>
    <name evidence="4" type="ORF">IBG24_10400</name>
</gene>
<dbReference type="InterPro" id="IPR035986">
    <property type="entry name" value="PKD_dom_sf"/>
</dbReference>
<evidence type="ECO:0000256" key="1">
    <source>
        <dbReference type="SAM" id="MobiDB-lite"/>
    </source>
</evidence>
<organism evidence="4 5">
    <name type="scientific">Aeromicrobium senzhongii</name>
    <dbReference type="NCBI Taxonomy" id="2663859"/>
    <lineage>
        <taxon>Bacteria</taxon>
        <taxon>Bacillati</taxon>
        <taxon>Actinomycetota</taxon>
        <taxon>Actinomycetes</taxon>
        <taxon>Propionibacteriales</taxon>
        <taxon>Nocardioidaceae</taxon>
        <taxon>Aeromicrobium</taxon>
    </lineage>
</organism>
<dbReference type="Pfam" id="PF18911">
    <property type="entry name" value="PKD_4"/>
    <property type="match status" value="1"/>
</dbReference>
<dbReference type="InterPro" id="IPR013783">
    <property type="entry name" value="Ig-like_fold"/>
</dbReference>
<feature type="chain" id="PRO_5039358267" evidence="2">
    <location>
        <begin position="24"/>
        <end position="314"/>
    </location>
</feature>
<feature type="signal peptide" evidence="2">
    <location>
        <begin position="1"/>
        <end position="23"/>
    </location>
</feature>
<evidence type="ECO:0000259" key="3">
    <source>
        <dbReference type="PROSITE" id="PS50093"/>
    </source>
</evidence>
<accession>A0A8I0EWV4</accession>
<evidence type="ECO:0000313" key="5">
    <source>
        <dbReference type="Proteomes" id="UP000620591"/>
    </source>
</evidence>
<dbReference type="AlphaFoldDB" id="A0A8I0EWV4"/>
<dbReference type="Gene3D" id="2.60.40.10">
    <property type="entry name" value="Immunoglobulins"/>
    <property type="match status" value="1"/>
</dbReference>
<name>A0A8I0EWV4_9ACTN</name>
<proteinExistence type="predicted"/>
<dbReference type="RefSeq" id="WP_187769486.1">
    <property type="nucleotide sequence ID" value="NZ_JACTVM010000002.1"/>
</dbReference>
<keyword evidence="2" id="KW-0732">Signal</keyword>
<sequence length="314" mass="32852">MTASRLCRLVGALAVTTTMTVGAMTAIEIAQVPVAAADCPDEDYDGSHDGEGTVDLCATQPGQTPGPNPGPPGNTTIPIPGPWTQRVHTPWCPANIVRATGPGVRDYVMDPDVMCGGANECPEEGDFRYWVFERRMTADNVAEDEEAGFSRAGVVCRGLDEPRESEPPTITVDDIIDRARALAPTPSFVIEPAATSYVNVPTNFAAEATEVTVDVTLFGLTIPVVFTPGEVTWSFGDGGSGSGVGVRNAAVGQAGAVEHAYRRAGSYDVTLTVAYDLVINLPNGPLSFPAAMNRSAPAQSLAVGEIQSVVTEVD</sequence>
<dbReference type="Proteomes" id="UP000620591">
    <property type="component" value="Unassembled WGS sequence"/>
</dbReference>